<dbReference type="SUPFAM" id="SSF53067">
    <property type="entry name" value="Actin-like ATPase domain"/>
    <property type="match status" value="1"/>
</dbReference>
<dbReference type="SMART" id="SM00419">
    <property type="entry name" value="HTH_CRP"/>
    <property type="match status" value="1"/>
</dbReference>
<dbReference type="InterPro" id="IPR000835">
    <property type="entry name" value="HTH_MarR-typ"/>
</dbReference>
<dbReference type="CDD" id="cd23763">
    <property type="entry name" value="ASKHA_ATPase_ROK"/>
    <property type="match status" value="1"/>
</dbReference>
<dbReference type="SUPFAM" id="SSF46785">
    <property type="entry name" value="Winged helix' DNA-binding domain"/>
    <property type="match status" value="1"/>
</dbReference>
<evidence type="ECO:0000259" key="2">
    <source>
        <dbReference type="SMART" id="SM00419"/>
    </source>
</evidence>
<gene>
    <name evidence="3" type="ORF">FHX33_003940</name>
</gene>
<dbReference type="EMBL" id="JACHVP010000005">
    <property type="protein sequence ID" value="MBB2969158.1"/>
    <property type="molecule type" value="Genomic_DNA"/>
</dbReference>
<comment type="caution">
    <text evidence="3">The sequence shown here is derived from an EMBL/GenBank/DDBJ whole genome shotgun (WGS) entry which is preliminary data.</text>
</comment>
<sequence length="427" mass="43432">MTTTKTQGMGAATAAPIAADATVVPSVVAVHGTTVAGTATGATGAGVTGAALVPGRALRPRAKVLPEHARSHNRSLVLQTLFRSGELSRADIARETGLTRVTVSDLVAELIAEGLVVELGQRESARPGKPAVLLDINRTAHQIIGVDLSDHDRFRGAVMDLDGAILASAEVPLENATGDAATAKVRALVEDLVRLATAPVLGIGVGSPGVVDLAGTILTAPNLGWHGLALQAELQAATGLPVIVANDANAAVLAEHSYGGATGDLMLIRVGHGIGAGLIVAGALVYGSHFAAGEIGQVMVGTDLGLEATYSRDQVLEHWLSVPQLRRGMAQAQASGADVTPALREAGQRLGIALAPVVGALNLSEIVLSGPTDLLDGPLAEATIHTLRSRTMAENHADLALRMTTQGQDIVLRGAAVLVLSGRLGVS</sequence>
<dbReference type="Gene3D" id="3.30.420.40">
    <property type="match status" value="2"/>
</dbReference>
<reference evidence="3 4" key="1">
    <citation type="submission" date="2020-08" db="EMBL/GenBank/DDBJ databases">
        <title>Sequencing the genomes of 1000 actinobacteria strains.</title>
        <authorList>
            <person name="Klenk H.-P."/>
        </authorList>
    </citation>
    <scope>NUCLEOTIDE SEQUENCE [LARGE SCALE GENOMIC DNA]</scope>
    <source>
        <strain evidence="3 4">DSM 20146</strain>
    </source>
</reference>
<evidence type="ECO:0000313" key="3">
    <source>
        <dbReference type="EMBL" id="MBB2969158.1"/>
    </source>
</evidence>
<dbReference type="InterPro" id="IPR022398">
    <property type="entry name" value="Peptidase_S8_His-AS"/>
</dbReference>
<name>A0A7W4YK85_LEIAQ</name>
<dbReference type="Pfam" id="PF00480">
    <property type="entry name" value="ROK"/>
    <property type="match status" value="1"/>
</dbReference>
<dbReference type="Pfam" id="PF12802">
    <property type="entry name" value="MarR_2"/>
    <property type="match status" value="1"/>
</dbReference>
<dbReference type="GO" id="GO:0003677">
    <property type="term" value="F:DNA binding"/>
    <property type="evidence" value="ECO:0007669"/>
    <property type="project" value="InterPro"/>
</dbReference>
<keyword evidence="3" id="KW-0808">Transferase</keyword>
<dbReference type="AlphaFoldDB" id="A0A7W4YK85"/>
<proteinExistence type="inferred from homology"/>
<dbReference type="Proteomes" id="UP000538196">
    <property type="component" value="Unassembled WGS sequence"/>
</dbReference>
<organism evidence="3 4">
    <name type="scientific">Leifsonia aquatica</name>
    <name type="common">Corynebacterium aquaticum</name>
    <dbReference type="NCBI Taxonomy" id="144185"/>
    <lineage>
        <taxon>Bacteria</taxon>
        <taxon>Bacillati</taxon>
        <taxon>Actinomycetota</taxon>
        <taxon>Actinomycetes</taxon>
        <taxon>Micrococcales</taxon>
        <taxon>Microbacteriaceae</taxon>
        <taxon>Leifsonia</taxon>
    </lineage>
</organism>
<dbReference type="InterPro" id="IPR043129">
    <property type="entry name" value="ATPase_NBD"/>
</dbReference>
<dbReference type="RefSeq" id="WP_246397578.1">
    <property type="nucleotide sequence ID" value="NZ_JACHVP010000005.1"/>
</dbReference>
<keyword evidence="4" id="KW-1185">Reference proteome</keyword>
<dbReference type="InterPro" id="IPR036390">
    <property type="entry name" value="WH_DNA-bd_sf"/>
</dbReference>
<dbReference type="InterPro" id="IPR000600">
    <property type="entry name" value="ROK"/>
</dbReference>
<dbReference type="Gene3D" id="1.10.10.10">
    <property type="entry name" value="Winged helix-like DNA-binding domain superfamily/Winged helix DNA-binding domain"/>
    <property type="match status" value="1"/>
</dbReference>
<feature type="domain" description="HTH crp-type" evidence="2">
    <location>
        <begin position="76"/>
        <end position="135"/>
    </location>
</feature>
<dbReference type="InterPro" id="IPR012318">
    <property type="entry name" value="HTH_CRP"/>
</dbReference>
<dbReference type="PROSITE" id="PS00137">
    <property type="entry name" value="SUBTILASE_HIS"/>
    <property type="match status" value="1"/>
</dbReference>
<evidence type="ECO:0000256" key="1">
    <source>
        <dbReference type="ARBA" id="ARBA00006479"/>
    </source>
</evidence>
<dbReference type="PANTHER" id="PTHR18964">
    <property type="entry name" value="ROK (REPRESSOR, ORF, KINASE) FAMILY"/>
    <property type="match status" value="1"/>
</dbReference>
<comment type="similarity">
    <text evidence="1">Belongs to the ROK (NagC/XylR) family.</text>
</comment>
<dbReference type="GO" id="GO:0003700">
    <property type="term" value="F:DNA-binding transcription factor activity"/>
    <property type="evidence" value="ECO:0007669"/>
    <property type="project" value="InterPro"/>
</dbReference>
<dbReference type="GO" id="GO:0016301">
    <property type="term" value="F:kinase activity"/>
    <property type="evidence" value="ECO:0007669"/>
    <property type="project" value="UniProtKB-KW"/>
</dbReference>
<dbReference type="InterPro" id="IPR036388">
    <property type="entry name" value="WH-like_DNA-bd_sf"/>
</dbReference>
<accession>A0A7W4YK85</accession>
<protein>
    <submittedName>
        <fullName evidence="3">Putative NBD/HSP70 family sugar kinase</fullName>
    </submittedName>
</protein>
<dbReference type="PANTHER" id="PTHR18964:SF149">
    <property type="entry name" value="BIFUNCTIONAL UDP-N-ACETYLGLUCOSAMINE 2-EPIMERASE_N-ACETYLMANNOSAMINE KINASE"/>
    <property type="match status" value="1"/>
</dbReference>
<evidence type="ECO:0000313" key="4">
    <source>
        <dbReference type="Proteomes" id="UP000538196"/>
    </source>
</evidence>
<keyword evidence="3" id="KW-0418">Kinase</keyword>